<comment type="caution">
    <text evidence="2">The sequence shown here is derived from an EMBL/GenBank/DDBJ whole genome shotgun (WGS) entry which is preliminary data.</text>
</comment>
<dbReference type="RefSeq" id="WP_346046418.1">
    <property type="nucleotide sequence ID" value="NZ_BAAACP010000018.1"/>
</dbReference>
<organism evidence="2 3">
    <name type="scientific">Paraclostridium tenue</name>
    <dbReference type="NCBI Taxonomy" id="1737"/>
    <lineage>
        <taxon>Bacteria</taxon>
        <taxon>Bacillati</taxon>
        <taxon>Bacillota</taxon>
        <taxon>Clostridia</taxon>
        <taxon>Peptostreptococcales</taxon>
        <taxon>Peptostreptococcaceae</taxon>
        <taxon>Paraclostridium</taxon>
    </lineage>
</organism>
<dbReference type="Pfam" id="PF11667">
    <property type="entry name" value="DUF3267"/>
    <property type="match status" value="1"/>
</dbReference>
<evidence type="ECO:0000313" key="2">
    <source>
        <dbReference type="EMBL" id="GAA0865752.1"/>
    </source>
</evidence>
<evidence type="ECO:0000256" key="1">
    <source>
        <dbReference type="SAM" id="Phobius"/>
    </source>
</evidence>
<gene>
    <name evidence="2" type="ORF">GCM10008917_24430</name>
</gene>
<evidence type="ECO:0008006" key="4">
    <source>
        <dbReference type="Google" id="ProtNLM"/>
    </source>
</evidence>
<keyword evidence="3" id="KW-1185">Reference proteome</keyword>
<name>A0ABN1M8T9_9FIRM</name>
<reference evidence="2 3" key="1">
    <citation type="journal article" date="2019" name="Int. J. Syst. Evol. Microbiol.">
        <title>The Global Catalogue of Microorganisms (GCM) 10K type strain sequencing project: providing services to taxonomists for standard genome sequencing and annotation.</title>
        <authorList>
            <consortium name="The Broad Institute Genomics Platform"/>
            <consortium name="The Broad Institute Genome Sequencing Center for Infectious Disease"/>
            <person name="Wu L."/>
            <person name="Ma J."/>
        </authorList>
    </citation>
    <scope>NUCLEOTIDE SEQUENCE [LARGE SCALE GENOMIC DNA]</scope>
    <source>
        <strain evidence="2 3">JCM 6486</strain>
    </source>
</reference>
<dbReference type="EMBL" id="BAAACP010000018">
    <property type="protein sequence ID" value="GAA0865752.1"/>
    <property type="molecule type" value="Genomic_DNA"/>
</dbReference>
<keyword evidence="1" id="KW-0472">Membrane</keyword>
<dbReference type="Proteomes" id="UP001400965">
    <property type="component" value="Unassembled WGS sequence"/>
</dbReference>
<evidence type="ECO:0000313" key="3">
    <source>
        <dbReference type="Proteomes" id="UP001400965"/>
    </source>
</evidence>
<keyword evidence="1" id="KW-1133">Transmembrane helix</keyword>
<accession>A0ABN1M8T9</accession>
<dbReference type="InterPro" id="IPR021683">
    <property type="entry name" value="DUF3267"/>
</dbReference>
<sequence>MKYTKKLPMTDKKLSNQLLNEGWKKIKEPSNLTLTTLISIPFMFFSAFIFFGLIFYINPSLKDVFNIRDSISFTIQFNLKTLMVLTGIYLFTLLHEIIHAIFIPNALNSNKVYFGIRALYGFVYTTEKISKCRFIIISIMPFVLLSIVLPILLNSFGLMNKYTIFLCLMNALGSCVDLLNTCLILVQVPRKSYIINNGFETYFK</sequence>
<feature type="transmembrane region" description="Helical" evidence="1">
    <location>
        <begin position="162"/>
        <end position="186"/>
    </location>
</feature>
<feature type="transmembrane region" description="Helical" evidence="1">
    <location>
        <begin position="34"/>
        <end position="57"/>
    </location>
</feature>
<keyword evidence="1" id="KW-0812">Transmembrane</keyword>
<feature type="transmembrane region" description="Helical" evidence="1">
    <location>
        <begin position="134"/>
        <end position="156"/>
    </location>
</feature>
<proteinExistence type="predicted"/>
<protein>
    <recommendedName>
        <fullName evidence="4">DUF3267 domain-containing protein</fullName>
    </recommendedName>
</protein>
<feature type="transmembrane region" description="Helical" evidence="1">
    <location>
        <begin position="77"/>
        <end position="103"/>
    </location>
</feature>